<gene>
    <name evidence="2" type="ORF">KL859_14760</name>
</gene>
<organism evidence="2 3">
    <name type="scientific">Mycolicibacterium goodii</name>
    <name type="common">Mycobacterium goodii</name>
    <dbReference type="NCBI Taxonomy" id="134601"/>
    <lineage>
        <taxon>Bacteria</taxon>
        <taxon>Bacillati</taxon>
        <taxon>Actinomycetota</taxon>
        <taxon>Actinomycetes</taxon>
        <taxon>Mycobacteriales</taxon>
        <taxon>Mycobacteriaceae</taxon>
        <taxon>Mycolicibacterium</taxon>
    </lineage>
</organism>
<dbReference type="EMBL" id="JAHBOM010000010">
    <property type="protein sequence ID" value="MBU8824124.1"/>
    <property type="molecule type" value="Genomic_DNA"/>
</dbReference>
<reference evidence="2 3" key="1">
    <citation type="submission" date="2021-05" db="EMBL/GenBank/DDBJ databases">
        <title>Draft Genome Sequences of Clinical Respiratory Isolates of Mycobacterium goodii Recovered in Ireland.</title>
        <authorList>
            <person name="Flanagan P.R."/>
            <person name="Mok S."/>
            <person name="Roycroft E."/>
            <person name="Rogers T.R."/>
            <person name="Fitzgibbon M."/>
        </authorList>
    </citation>
    <scope>NUCLEOTIDE SEQUENCE [LARGE SCALE GENOMIC DNA]</scope>
    <source>
        <strain evidence="2 3">14IE55</strain>
    </source>
</reference>
<dbReference type="RefSeq" id="WP_214394975.1">
    <property type="nucleotide sequence ID" value="NZ_JAHBOL010000014.1"/>
</dbReference>
<evidence type="ECO:0000313" key="2">
    <source>
        <dbReference type="EMBL" id="MBU8824124.1"/>
    </source>
</evidence>
<keyword evidence="3" id="KW-1185">Reference proteome</keyword>
<sequence>MTHIGTAVPTPVLKLPGWLGRIAAKVNPANREGWYRAVSGIVLALWGAGVLKQEEALTWTQLGISTVTLLFAALYATSSWRLALYGMIVPVSAVLTWYGIATGVDWALVSSAVAQILGITTAAAKTVQSSP</sequence>
<feature type="transmembrane region" description="Helical" evidence="1">
    <location>
        <begin position="33"/>
        <end position="51"/>
    </location>
</feature>
<keyword evidence="1" id="KW-0812">Transmembrane</keyword>
<evidence type="ECO:0008006" key="4">
    <source>
        <dbReference type="Google" id="ProtNLM"/>
    </source>
</evidence>
<dbReference type="InterPro" id="IPR056390">
    <property type="entry name" value="Holin_phage"/>
</dbReference>
<dbReference type="Proteomes" id="UP000696413">
    <property type="component" value="Unassembled WGS sequence"/>
</dbReference>
<comment type="caution">
    <text evidence="2">The sequence shown here is derived from an EMBL/GenBank/DDBJ whole genome shotgun (WGS) entry which is preliminary data.</text>
</comment>
<name>A0ABS6HR10_MYCGD</name>
<protein>
    <recommendedName>
        <fullName evidence="4">Holin</fullName>
    </recommendedName>
</protein>
<keyword evidence="1" id="KW-1133">Transmembrane helix</keyword>
<keyword evidence="1" id="KW-0472">Membrane</keyword>
<feature type="transmembrane region" description="Helical" evidence="1">
    <location>
        <begin position="82"/>
        <end position="100"/>
    </location>
</feature>
<accession>A0ABS6HR10</accession>
<proteinExistence type="predicted"/>
<evidence type="ECO:0000313" key="3">
    <source>
        <dbReference type="Proteomes" id="UP000696413"/>
    </source>
</evidence>
<feature type="transmembrane region" description="Helical" evidence="1">
    <location>
        <begin position="57"/>
        <end position="75"/>
    </location>
</feature>
<evidence type="ECO:0000256" key="1">
    <source>
        <dbReference type="SAM" id="Phobius"/>
    </source>
</evidence>
<dbReference type="Pfam" id="PF23809">
    <property type="entry name" value="Phage_holin_9"/>
    <property type="match status" value="1"/>
</dbReference>